<dbReference type="PRINTS" id="PR00992">
    <property type="entry name" value="ALARACEMASE"/>
</dbReference>
<protein>
    <recommendedName>
        <fullName evidence="5">Alanine racemase</fullName>
        <ecNumber evidence="5">5.1.1.1</ecNumber>
    </recommendedName>
</protein>
<dbReference type="PANTHER" id="PTHR30511">
    <property type="entry name" value="ALANINE RACEMASE"/>
    <property type="match status" value="1"/>
</dbReference>
<evidence type="ECO:0000256" key="4">
    <source>
        <dbReference type="ARBA" id="ARBA00023235"/>
    </source>
</evidence>
<feature type="binding site" evidence="5 7">
    <location>
        <position position="134"/>
    </location>
    <ligand>
        <name>substrate</name>
    </ligand>
</feature>
<keyword evidence="4 5" id="KW-0413">Isomerase</keyword>
<dbReference type="PROSITE" id="PS00395">
    <property type="entry name" value="ALANINE_RACEMASE"/>
    <property type="match status" value="1"/>
</dbReference>
<reference evidence="9" key="1">
    <citation type="submission" date="2020-01" db="EMBL/GenBank/DDBJ databases">
        <authorList>
            <person name="Meier V. D."/>
            <person name="Meier V D."/>
        </authorList>
    </citation>
    <scope>NUCLEOTIDE SEQUENCE</scope>
    <source>
        <strain evidence="9">HLG_WM_MAG_07</strain>
    </source>
</reference>
<sequence>MRLRPATVTIHGSALRHNLEVVREYAPHSKVMPAIKADAYGHGVAEVAKATESVADGFAVATIQEALQIREQSIDLPILVFQGAQRLKDLEMAFIHQLRLVVHHQHQIELLAQYSVQKQHQLDVALKLDTGMHRLGIVSDDFPDALSRLESNDGVSQDMWLMTHFACADDDQDRLTTDQIQLFDQLTDQVHLSKTMANSAGIVEWPTSHRDWVRPGIMFYGGNPLLKKSSKELGLQAAMTLRAPILVIRHLKVGDAVGYGSTWRAKAPTRVGVVACGYADGYPRHAPTGTPVWVNGRFSQLLGRVSMDLVVIDLKDIEANAGDDVELWGENNPIDSVANYSETISYELMCHVGRLCHRIFEP</sequence>
<dbReference type="HAMAP" id="MF_01201">
    <property type="entry name" value="Ala_racemase"/>
    <property type="match status" value="1"/>
</dbReference>
<dbReference type="CDD" id="cd06827">
    <property type="entry name" value="PLPDE_III_AR_proteobact"/>
    <property type="match status" value="1"/>
</dbReference>
<dbReference type="GO" id="GO:0030632">
    <property type="term" value="P:D-alanine biosynthetic process"/>
    <property type="evidence" value="ECO:0007669"/>
    <property type="project" value="UniProtKB-UniRule"/>
</dbReference>
<feature type="domain" description="Alanine racemase C-terminal" evidence="8">
    <location>
        <begin position="238"/>
        <end position="361"/>
    </location>
</feature>
<comment type="catalytic activity">
    <reaction evidence="1 5">
        <text>L-alanine = D-alanine</text>
        <dbReference type="Rhea" id="RHEA:20249"/>
        <dbReference type="ChEBI" id="CHEBI:57416"/>
        <dbReference type="ChEBI" id="CHEBI:57972"/>
        <dbReference type="EC" id="5.1.1.1"/>
    </reaction>
</comment>
<comment type="similarity">
    <text evidence="5">Belongs to the alanine racemase family.</text>
</comment>
<feature type="modified residue" description="N6-(pyridoxal phosphate)lysine" evidence="5 6">
    <location>
        <position position="36"/>
    </location>
</feature>
<dbReference type="SMART" id="SM01005">
    <property type="entry name" value="Ala_racemase_C"/>
    <property type="match status" value="1"/>
</dbReference>
<evidence type="ECO:0000313" key="9">
    <source>
        <dbReference type="EMBL" id="CAA6808911.1"/>
    </source>
</evidence>
<dbReference type="UniPathway" id="UPA00042">
    <property type="reaction ID" value="UER00497"/>
</dbReference>
<dbReference type="InterPro" id="IPR009006">
    <property type="entry name" value="Ala_racemase/Decarboxylase_C"/>
</dbReference>
<dbReference type="InterPro" id="IPR011079">
    <property type="entry name" value="Ala_racemase_C"/>
</dbReference>
<accession>A0A6S6ST17</accession>
<comment type="pathway">
    <text evidence="5">Amino-acid biosynthesis; D-alanine biosynthesis; D-alanine from L-alanine: step 1/1.</text>
</comment>
<dbReference type="InterPro" id="IPR000821">
    <property type="entry name" value="Ala_racemase"/>
</dbReference>
<dbReference type="EMBL" id="CACVAY010000038">
    <property type="protein sequence ID" value="CAA6808911.1"/>
    <property type="molecule type" value="Genomic_DNA"/>
</dbReference>
<dbReference type="AlphaFoldDB" id="A0A6S6ST17"/>
<dbReference type="InterPro" id="IPR020622">
    <property type="entry name" value="Ala_racemase_pyridoxalP-BS"/>
</dbReference>
<dbReference type="InterPro" id="IPR001608">
    <property type="entry name" value="Ala_racemase_N"/>
</dbReference>
<gene>
    <name evidence="9" type="ORF">HELGO_WM12873</name>
</gene>
<dbReference type="GO" id="GO:0030170">
    <property type="term" value="F:pyridoxal phosphate binding"/>
    <property type="evidence" value="ECO:0007669"/>
    <property type="project" value="UniProtKB-UniRule"/>
</dbReference>
<organism evidence="9">
    <name type="scientific">uncultured Thiotrichaceae bacterium</name>
    <dbReference type="NCBI Taxonomy" id="298394"/>
    <lineage>
        <taxon>Bacteria</taxon>
        <taxon>Pseudomonadati</taxon>
        <taxon>Pseudomonadota</taxon>
        <taxon>Gammaproteobacteria</taxon>
        <taxon>Thiotrichales</taxon>
        <taxon>Thiotrichaceae</taxon>
        <taxon>environmental samples</taxon>
    </lineage>
</organism>
<dbReference type="InterPro" id="IPR029066">
    <property type="entry name" value="PLP-binding_barrel"/>
</dbReference>
<dbReference type="SUPFAM" id="SSF50621">
    <property type="entry name" value="Alanine racemase C-terminal domain-like"/>
    <property type="match status" value="1"/>
</dbReference>
<evidence type="ECO:0000256" key="5">
    <source>
        <dbReference type="HAMAP-Rule" id="MF_01201"/>
    </source>
</evidence>
<comment type="cofactor">
    <cofactor evidence="2 5 6">
        <name>pyridoxal 5'-phosphate</name>
        <dbReference type="ChEBI" id="CHEBI:597326"/>
    </cofactor>
</comment>
<dbReference type="GO" id="GO:0005829">
    <property type="term" value="C:cytosol"/>
    <property type="evidence" value="ECO:0007669"/>
    <property type="project" value="TreeGrafter"/>
</dbReference>
<evidence type="ECO:0000256" key="1">
    <source>
        <dbReference type="ARBA" id="ARBA00000316"/>
    </source>
</evidence>
<dbReference type="SUPFAM" id="SSF51419">
    <property type="entry name" value="PLP-binding barrel"/>
    <property type="match status" value="1"/>
</dbReference>
<dbReference type="NCBIfam" id="TIGR00492">
    <property type="entry name" value="alr"/>
    <property type="match status" value="1"/>
</dbReference>
<dbReference type="Pfam" id="PF00842">
    <property type="entry name" value="Ala_racemase_C"/>
    <property type="match status" value="1"/>
</dbReference>
<evidence type="ECO:0000256" key="3">
    <source>
        <dbReference type="ARBA" id="ARBA00022898"/>
    </source>
</evidence>
<dbReference type="FunFam" id="3.20.20.10:FF:000002">
    <property type="entry name" value="Alanine racemase"/>
    <property type="match status" value="1"/>
</dbReference>
<feature type="active site" description="Proton acceptor; specific for D-alanine" evidence="5">
    <location>
        <position position="36"/>
    </location>
</feature>
<feature type="active site" description="Proton acceptor; specific for L-alanine" evidence="5">
    <location>
        <position position="259"/>
    </location>
</feature>
<evidence type="ECO:0000256" key="7">
    <source>
        <dbReference type="PIRSR" id="PIRSR600821-52"/>
    </source>
</evidence>
<feature type="binding site" evidence="5 7">
    <location>
        <position position="307"/>
    </location>
    <ligand>
        <name>substrate</name>
    </ligand>
</feature>
<proteinExistence type="inferred from homology"/>
<comment type="function">
    <text evidence="5">Catalyzes the interconversion of L-alanine and D-alanine. May also act on other amino acids.</text>
</comment>
<keyword evidence="3 5" id="KW-0663">Pyridoxal phosphate</keyword>
<dbReference type="Pfam" id="PF01168">
    <property type="entry name" value="Ala_racemase_N"/>
    <property type="match status" value="1"/>
</dbReference>
<dbReference type="EC" id="5.1.1.1" evidence="5"/>
<dbReference type="Gene3D" id="3.20.20.10">
    <property type="entry name" value="Alanine racemase"/>
    <property type="match status" value="1"/>
</dbReference>
<evidence type="ECO:0000256" key="2">
    <source>
        <dbReference type="ARBA" id="ARBA00001933"/>
    </source>
</evidence>
<dbReference type="Gene3D" id="2.40.37.10">
    <property type="entry name" value="Lyase, Ornithine Decarboxylase, Chain A, domain 1"/>
    <property type="match status" value="1"/>
</dbReference>
<evidence type="ECO:0000256" key="6">
    <source>
        <dbReference type="PIRSR" id="PIRSR600821-50"/>
    </source>
</evidence>
<dbReference type="PANTHER" id="PTHR30511:SF0">
    <property type="entry name" value="ALANINE RACEMASE, CATABOLIC-RELATED"/>
    <property type="match status" value="1"/>
</dbReference>
<evidence type="ECO:0000259" key="8">
    <source>
        <dbReference type="SMART" id="SM01005"/>
    </source>
</evidence>
<dbReference type="GO" id="GO:0008784">
    <property type="term" value="F:alanine racemase activity"/>
    <property type="evidence" value="ECO:0007669"/>
    <property type="project" value="UniProtKB-UniRule"/>
</dbReference>
<name>A0A6S6ST17_9GAMM</name>